<dbReference type="InterPro" id="IPR005492">
    <property type="entry name" value="EPTP"/>
</dbReference>
<evidence type="ECO:0000313" key="7">
    <source>
        <dbReference type="EMBL" id="KAK2909030.1"/>
    </source>
</evidence>
<gene>
    <name evidence="7" type="ORF">Q8A67_004867</name>
</gene>
<dbReference type="GO" id="GO:0005615">
    <property type="term" value="C:extracellular space"/>
    <property type="evidence" value="ECO:0007669"/>
    <property type="project" value="TreeGrafter"/>
</dbReference>
<evidence type="ECO:0000256" key="6">
    <source>
        <dbReference type="ARBA" id="ARBA00023180"/>
    </source>
</evidence>
<dbReference type="GO" id="GO:1904862">
    <property type="term" value="P:inhibitory synapse assembly"/>
    <property type="evidence" value="ECO:0007669"/>
    <property type="project" value="TreeGrafter"/>
</dbReference>
<accession>A0AA88TTG2</accession>
<dbReference type="InterPro" id="IPR003591">
    <property type="entry name" value="Leu-rich_rpt_typical-subtyp"/>
</dbReference>
<reference evidence="7" key="1">
    <citation type="submission" date="2023-08" db="EMBL/GenBank/DDBJ databases">
        <title>Chromosome-level Genome Assembly of mud carp (Cirrhinus molitorella).</title>
        <authorList>
            <person name="Liu H."/>
        </authorList>
    </citation>
    <scope>NUCLEOTIDE SEQUENCE</scope>
    <source>
        <strain evidence="7">Prfri</strain>
        <tissue evidence="7">Muscle</tissue>
    </source>
</reference>
<dbReference type="SUPFAM" id="SSF50978">
    <property type="entry name" value="WD40 repeat-like"/>
    <property type="match status" value="1"/>
</dbReference>
<dbReference type="PANTHER" id="PTHR24367:SF21">
    <property type="entry name" value="LEUCINE-RICH REPEAT LGI FAMILY MEMBER 2"/>
    <property type="match status" value="1"/>
</dbReference>
<evidence type="ECO:0000256" key="3">
    <source>
        <dbReference type="ARBA" id="ARBA00022614"/>
    </source>
</evidence>
<name>A0AA88TTG2_9TELE</name>
<dbReference type="FunFam" id="3.80.10.10:FF:000732">
    <property type="entry name" value="GD11101"/>
    <property type="match status" value="1"/>
</dbReference>
<evidence type="ECO:0000256" key="4">
    <source>
        <dbReference type="ARBA" id="ARBA00022729"/>
    </source>
</evidence>
<evidence type="ECO:0000256" key="1">
    <source>
        <dbReference type="ARBA" id="ARBA00004613"/>
    </source>
</evidence>
<keyword evidence="8" id="KW-1185">Reference proteome</keyword>
<keyword evidence="5" id="KW-0677">Repeat</keyword>
<dbReference type="InterPro" id="IPR000483">
    <property type="entry name" value="Cys-rich_flank_reg_C"/>
</dbReference>
<dbReference type="AlphaFoldDB" id="A0AA88TTG2"/>
<dbReference type="SMART" id="SM00082">
    <property type="entry name" value="LRRCT"/>
    <property type="match status" value="1"/>
</dbReference>
<keyword evidence="4" id="KW-0732">Signal</keyword>
<comment type="caution">
    <text evidence="7">The sequence shown here is derived from an EMBL/GenBank/DDBJ whole genome shotgun (WGS) entry which is preliminary data.</text>
</comment>
<dbReference type="InterPro" id="IPR001611">
    <property type="entry name" value="Leu-rich_rpt"/>
</dbReference>
<dbReference type="InterPro" id="IPR032675">
    <property type="entry name" value="LRR_dom_sf"/>
</dbReference>
<dbReference type="SMART" id="SM00369">
    <property type="entry name" value="LRR_TYP"/>
    <property type="match status" value="3"/>
</dbReference>
<dbReference type="InterPro" id="IPR051295">
    <property type="entry name" value="LGI_related"/>
</dbReference>
<organism evidence="7 8">
    <name type="scientific">Cirrhinus molitorella</name>
    <name type="common">mud carp</name>
    <dbReference type="NCBI Taxonomy" id="172907"/>
    <lineage>
        <taxon>Eukaryota</taxon>
        <taxon>Metazoa</taxon>
        <taxon>Chordata</taxon>
        <taxon>Craniata</taxon>
        <taxon>Vertebrata</taxon>
        <taxon>Euteleostomi</taxon>
        <taxon>Actinopterygii</taxon>
        <taxon>Neopterygii</taxon>
        <taxon>Teleostei</taxon>
        <taxon>Ostariophysi</taxon>
        <taxon>Cypriniformes</taxon>
        <taxon>Cyprinidae</taxon>
        <taxon>Labeoninae</taxon>
        <taxon>Labeonini</taxon>
        <taxon>Cirrhinus</taxon>
    </lineage>
</organism>
<dbReference type="Pfam" id="PF03736">
    <property type="entry name" value="EPTP"/>
    <property type="match status" value="5"/>
</dbReference>
<dbReference type="Proteomes" id="UP001187343">
    <property type="component" value="Unassembled WGS sequence"/>
</dbReference>
<dbReference type="InterPro" id="IPR036322">
    <property type="entry name" value="WD40_repeat_dom_sf"/>
</dbReference>
<protein>
    <submittedName>
        <fullName evidence="7">Uncharacterized protein</fullName>
    </submittedName>
</protein>
<sequence length="580" mass="66412">MPPLMGQSKALTASELLILKSVLHAAFHCAVRDRGAYALDSATKPWILQTINYLPSERCTCTTDSIICVGSSLIPRTIPSDINSLSIVNCSFPEIKEAMFSLMPSLQLLLLSSNSFSEIKEDAFSGLPHLEYLFIEGNKIEEINKYAFRGLRDVTHLSLANNNLKTLPRGLFADLRSLIELDLRGNLFHCDCESMWLMLWLKRSNATISDVYCASPSGMKGVLLKEVPEKHSKCVSTDFVQHQIVNTQSMSADIFFHKDDIYVAMAVPNSDNCIIMEWDHIETKFRPFDNITGRSVVGCRSVLINEQAFVIVSQLFDGSLVYKYDQAQNKFTKFQTVEMLNVSKPNDIEVFQIGDDWFFLIVDSSKAGMTTLFKWNETGFYPYQFLHEWFRDTDAEFFDLDGKSVLILVSRSQVPVIYQWNKSTQKFVLHDEIANMDDIVSVKAFRIHDVPYLALACYIGDSKVLKWTGKHFEEVQGFPSRGATVLQPIKFKDQHYLILSSDYSFSQIFRWDEENQNFMKFRDVYVQWPRSFTALCTDQRDFVLATSFKGKTKVHQMCSGFNPRDYGLVSFKLIYPNELV</sequence>
<evidence type="ECO:0000256" key="2">
    <source>
        <dbReference type="ARBA" id="ARBA00022525"/>
    </source>
</evidence>
<evidence type="ECO:0000313" key="8">
    <source>
        <dbReference type="Proteomes" id="UP001187343"/>
    </source>
</evidence>
<comment type="subcellular location">
    <subcellularLocation>
        <location evidence="1">Secreted</location>
    </subcellularLocation>
</comment>
<keyword evidence="6" id="KW-0325">Glycoprotein</keyword>
<dbReference type="EMBL" id="JAUYZG010000004">
    <property type="protein sequence ID" value="KAK2909030.1"/>
    <property type="molecule type" value="Genomic_DNA"/>
</dbReference>
<dbReference type="InterPro" id="IPR009039">
    <property type="entry name" value="EAR"/>
</dbReference>
<keyword evidence="2" id="KW-0964">Secreted</keyword>
<dbReference type="SUPFAM" id="SSF52058">
    <property type="entry name" value="L domain-like"/>
    <property type="match status" value="1"/>
</dbReference>
<keyword evidence="3" id="KW-0433">Leucine-rich repeat</keyword>
<proteinExistence type="predicted"/>
<dbReference type="PROSITE" id="PS50912">
    <property type="entry name" value="EAR"/>
    <property type="match status" value="5"/>
</dbReference>
<dbReference type="PANTHER" id="PTHR24367">
    <property type="entry name" value="LEUCINE-RICH REPEAT-CONTAINING PROTEIN"/>
    <property type="match status" value="1"/>
</dbReference>
<dbReference type="Pfam" id="PF13855">
    <property type="entry name" value="LRR_8"/>
    <property type="match status" value="1"/>
</dbReference>
<evidence type="ECO:0000256" key="5">
    <source>
        <dbReference type="ARBA" id="ARBA00022737"/>
    </source>
</evidence>
<dbReference type="Gene3D" id="3.80.10.10">
    <property type="entry name" value="Ribonuclease Inhibitor"/>
    <property type="match status" value="1"/>
</dbReference>